<proteinExistence type="predicted"/>
<feature type="compositionally biased region" description="Basic and acidic residues" evidence="1">
    <location>
        <begin position="22"/>
        <end position="36"/>
    </location>
</feature>
<evidence type="ECO:0000313" key="3">
    <source>
        <dbReference type="Proteomes" id="UP001219934"/>
    </source>
</evidence>
<feature type="compositionally biased region" description="Basic and acidic residues" evidence="1">
    <location>
        <begin position="1"/>
        <end position="14"/>
    </location>
</feature>
<keyword evidence="3" id="KW-1185">Reference proteome</keyword>
<evidence type="ECO:0000313" key="2">
    <source>
        <dbReference type="EMBL" id="KAJ4944526.1"/>
    </source>
</evidence>
<sequence>MERYPGEWNVDRRGGQWQNSPPERRVQRGRGGREVRSSSLIVFRAPPVRPGGQGVPPNINEIEKEGNEVES</sequence>
<gene>
    <name evidence="2" type="ORF">JOQ06_013069</name>
</gene>
<feature type="compositionally biased region" description="Basic and acidic residues" evidence="1">
    <location>
        <begin position="61"/>
        <end position="71"/>
    </location>
</feature>
<reference evidence="2" key="1">
    <citation type="submission" date="2022-11" db="EMBL/GenBank/DDBJ databases">
        <title>Chromosome-level genome of Pogonophryne albipinna.</title>
        <authorList>
            <person name="Jo E."/>
        </authorList>
    </citation>
    <scope>NUCLEOTIDE SEQUENCE</scope>
    <source>
        <strain evidence="2">SGF0006</strain>
        <tissue evidence="2">Muscle</tissue>
    </source>
</reference>
<evidence type="ECO:0000256" key="1">
    <source>
        <dbReference type="SAM" id="MobiDB-lite"/>
    </source>
</evidence>
<dbReference type="AlphaFoldDB" id="A0AAD6FT53"/>
<organism evidence="2 3">
    <name type="scientific">Pogonophryne albipinna</name>
    <dbReference type="NCBI Taxonomy" id="1090488"/>
    <lineage>
        <taxon>Eukaryota</taxon>
        <taxon>Metazoa</taxon>
        <taxon>Chordata</taxon>
        <taxon>Craniata</taxon>
        <taxon>Vertebrata</taxon>
        <taxon>Euteleostomi</taxon>
        <taxon>Actinopterygii</taxon>
        <taxon>Neopterygii</taxon>
        <taxon>Teleostei</taxon>
        <taxon>Neoteleostei</taxon>
        <taxon>Acanthomorphata</taxon>
        <taxon>Eupercaria</taxon>
        <taxon>Perciformes</taxon>
        <taxon>Notothenioidei</taxon>
        <taxon>Pogonophryne</taxon>
    </lineage>
</organism>
<comment type="caution">
    <text evidence="2">The sequence shown here is derived from an EMBL/GenBank/DDBJ whole genome shotgun (WGS) entry which is preliminary data.</text>
</comment>
<dbReference type="EMBL" id="JAPTMU010000004">
    <property type="protein sequence ID" value="KAJ4944526.1"/>
    <property type="molecule type" value="Genomic_DNA"/>
</dbReference>
<name>A0AAD6FT53_9TELE</name>
<accession>A0AAD6FT53</accession>
<protein>
    <submittedName>
        <fullName evidence="2">Uncharacterized protein</fullName>
    </submittedName>
</protein>
<feature type="region of interest" description="Disordered" evidence="1">
    <location>
        <begin position="1"/>
        <end position="71"/>
    </location>
</feature>
<dbReference type="Proteomes" id="UP001219934">
    <property type="component" value="Unassembled WGS sequence"/>
</dbReference>